<dbReference type="EMBL" id="RCCK01000011">
    <property type="protein sequence ID" value="RLJ76966.1"/>
    <property type="molecule type" value="Genomic_DNA"/>
</dbReference>
<reference evidence="2 4" key="2">
    <citation type="submission" date="2019-03" db="EMBL/GenBank/DDBJ databases">
        <authorList>
            <person name="He R.-H."/>
        </authorList>
    </citation>
    <scope>NUCLEOTIDE SEQUENCE [LARGE SCALE GENOMIC DNA]</scope>
    <source>
        <strain evidence="2 4">DSM 19624</strain>
    </source>
</reference>
<dbReference type="AlphaFoldDB" id="A0A497Y4L4"/>
<proteinExistence type="predicted"/>
<reference evidence="1 3" key="1">
    <citation type="submission" date="2018-10" db="EMBL/GenBank/DDBJ databases">
        <title>Genomic Encyclopedia of Archaeal and Bacterial Type Strains, Phase II (KMG-II): from individual species to whole genera.</title>
        <authorList>
            <person name="Goeker M."/>
        </authorList>
    </citation>
    <scope>NUCLEOTIDE SEQUENCE [LARGE SCALE GENOMIC DNA]</scope>
    <source>
        <strain evidence="1 3">DSM 19624</strain>
    </source>
</reference>
<sequence length="75" mass="8594">MEAYKFKAKVSENGTIVVPDGFDIKNKEVEVIILDEVIQNAPKKKMKDFLEKFSGVLEGIDPDTAKYDYLMDKHK</sequence>
<dbReference type="Proteomes" id="UP000297429">
    <property type="component" value="Unassembled WGS sequence"/>
</dbReference>
<dbReference type="RefSeq" id="WP_121283792.1">
    <property type="nucleotide sequence ID" value="NZ_RCCK01000011.1"/>
</dbReference>
<organism evidence="1 3">
    <name type="scientific">Pedobacter alluvionis</name>
    <dbReference type="NCBI Taxonomy" id="475253"/>
    <lineage>
        <taxon>Bacteria</taxon>
        <taxon>Pseudomonadati</taxon>
        <taxon>Bacteroidota</taxon>
        <taxon>Sphingobacteriia</taxon>
        <taxon>Sphingobacteriales</taxon>
        <taxon>Sphingobacteriaceae</taxon>
        <taxon>Pedobacter</taxon>
    </lineage>
</organism>
<name>A0A497Y4L4_9SPHI</name>
<comment type="caution">
    <text evidence="1">The sequence shown here is derived from an EMBL/GenBank/DDBJ whole genome shotgun (WGS) entry which is preliminary data.</text>
</comment>
<dbReference type="EMBL" id="SOPX01000001">
    <property type="protein sequence ID" value="TFB33782.1"/>
    <property type="molecule type" value="Genomic_DNA"/>
</dbReference>
<evidence type="ECO:0000313" key="3">
    <source>
        <dbReference type="Proteomes" id="UP000273898"/>
    </source>
</evidence>
<gene>
    <name evidence="1" type="ORF">BCL90_2021</name>
    <name evidence="2" type="ORF">E3V97_06970</name>
</gene>
<accession>A0A497Y4L4</accession>
<evidence type="ECO:0000313" key="1">
    <source>
        <dbReference type="EMBL" id="RLJ76966.1"/>
    </source>
</evidence>
<keyword evidence="4" id="KW-1185">Reference proteome</keyword>
<evidence type="ECO:0000313" key="2">
    <source>
        <dbReference type="EMBL" id="TFB33782.1"/>
    </source>
</evidence>
<dbReference type="Proteomes" id="UP000273898">
    <property type="component" value="Unassembled WGS sequence"/>
</dbReference>
<protein>
    <submittedName>
        <fullName evidence="1">Uncharacterized protein</fullName>
    </submittedName>
</protein>
<dbReference type="OrthoDB" id="769834at2"/>
<evidence type="ECO:0000313" key="4">
    <source>
        <dbReference type="Proteomes" id="UP000297429"/>
    </source>
</evidence>